<dbReference type="Gramene" id="ESQ47935">
    <property type="protein sequence ID" value="ESQ47935"/>
    <property type="gene ID" value="EUTSA_v10022155mg"/>
</dbReference>
<proteinExistence type="predicted"/>
<evidence type="ECO:0000313" key="9">
    <source>
        <dbReference type="Proteomes" id="UP000030689"/>
    </source>
</evidence>
<dbReference type="SUPFAM" id="SSF56784">
    <property type="entry name" value="HAD-like"/>
    <property type="match status" value="1"/>
</dbReference>
<dbReference type="NCBIfam" id="TIGR02250">
    <property type="entry name" value="FCP1_euk"/>
    <property type="match status" value="1"/>
</dbReference>
<dbReference type="Gene3D" id="3.40.50.1000">
    <property type="entry name" value="HAD superfamily/HAD-like"/>
    <property type="match status" value="1"/>
</dbReference>
<comment type="catalytic activity">
    <reaction evidence="5 6">
        <text>O-phospho-L-threonyl-[protein] + H2O = L-threonyl-[protein] + phosphate</text>
        <dbReference type="Rhea" id="RHEA:47004"/>
        <dbReference type="Rhea" id="RHEA-COMP:11060"/>
        <dbReference type="Rhea" id="RHEA-COMP:11605"/>
        <dbReference type="ChEBI" id="CHEBI:15377"/>
        <dbReference type="ChEBI" id="CHEBI:30013"/>
        <dbReference type="ChEBI" id="CHEBI:43474"/>
        <dbReference type="ChEBI" id="CHEBI:61977"/>
        <dbReference type="EC" id="3.1.3.16"/>
    </reaction>
</comment>
<keyword evidence="9" id="KW-1185">Reference proteome</keyword>
<dbReference type="Pfam" id="PF03031">
    <property type="entry name" value="NIF"/>
    <property type="match status" value="1"/>
</dbReference>
<dbReference type="EMBL" id="KI517408">
    <property type="protein sequence ID" value="ESQ47935.1"/>
    <property type="molecule type" value="Genomic_DNA"/>
</dbReference>
<evidence type="ECO:0000256" key="5">
    <source>
        <dbReference type="ARBA" id="ARBA00048336"/>
    </source>
</evidence>
<dbReference type="PANTHER" id="PTHR23081">
    <property type="entry name" value="RNA POLYMERASE II CTD PHOSPHATASE"/>
    <property type="match status" value="1"/>
</dbReference>
<dbReference type="OrthoDB" id="10249888at2759"/>
<dbReference type="GO" id="GO:0005634">
    <property type="term" value="C:nucleus"/>
    <property type="evidence" value="ECO:0007669"/>
    <property type="project" value="UniProtKB-SubCell"/>
</dbReference>
<dbReference type="SMART" id="SM00577">
    <property type="entry name" value="CPDc"/>
    <property type="match status" value="1"/>
</dbReference>
<dbReference type="Proteomes" id="UP000030689">
    <property type="component" value="Unassembled WGS sequence"/>
</dbReference>
<evidence type="ECO:0000259" key="7">
    <source>
        <dbReference type="PROSITE" id="PS50969"/>
    </source>
</evidence>
<dbReference type="InterPro" id="IPR039189">
    <property type="entry name" value="Fcp1"/>
</dbReference>
<dbReference type="InterPro" id="IPR011947">
    <property type="entry name" value="FCP1_euk"/>
</dbReference>
<sequence>MALIDNFSLEPKPKRQKIDNNNEFSSSSTSSSCGHCWVCYGVCTACKSTVDNRQGRSFDYLFDGLQLSHDAVALTKRLVTKLSCLNEKKLHLVLDLDHTLLHTIRVSSLTEAEKYLIEEAGSNTRDDLRKLKAKGDPMEYLTKLRPFVRDFLKEANEMFTMYVYTKGNRDYAKAILDVIDPKQIYFGKRVITRDESPYTKTLDLVLADERGVVIVDDTRDVWIDHKSNLVEISKYRYFRMNRKESKPYSEEKIDESENDGGLANVFEIAQGSSQWILQSRRRAGVRGREAAATRD</sequence>
<dbReference type="EC" id="3.1.3.16" evidence="6"/>
<dbReference type="OMA" id="AYTMGNR"/>
<feature type="domain" description="FCP1 homology" evidence="7">
    <location>
        <begin position="85"/>
        <end position="257"/>
    </location>
</feature>
<dbReference type="InterPro" id="IPR004274">
    <property type="entry name" value="FCP1_dom"/>
</dbReference>
<evidence type="ECO:0000256" key="3">
    <source>
        <dbReference type="ARBA" id="ARBA00023242"/>
    </source>
</evidence>
<dbReference type="GO" id="GO:0008420">
    <property type="term" value="F:RNA polymerase II CTD heptapeptide repeat phosphatase activity"/>
    <property type="evidence" value="ECO:0007669"/>
    <property type="project" value="UniProtKB-UniRule"/>
</dbReference>
<evidence type="ECO:0000313" key="8">
    <source>
        <dbReference type="EMBL" id="ESQ47935.1"/>
    </source>
</evidence>
<dbReference type="InterPro" id="IPR036412">
    <property type="entry name" value="HAD-like_sf"/>
</dbReference>
<reference evidence="8 9" key="1">
    <citation type="journal article" date="2013" name="Front. Plant Sci.">
        <title>The Reference Genome of the Halophytic Plant Eutrema salsugineum.</title>
        <authorList>
            <person name="Yang R."/>
            <person name="Jarvis D.E."/>
            <person name="Chen H."/>
            <person name="Beilstein M.A."/>
            <person name="Grimwood J."/>
            <person name="Jenkins J."/>
            <person name="Shu S."/>
            <person name="Prochnik S."/>
            <person name="Xin M."/>
            <person name="Ma C."/>
            <person name="Schmutz J."/>
            <person name="Wing R.A."/>
            <person name="Mitchell-Olds T."/>
            <person name="Schumaker K.S."/>
            <person name="Wang X."/>
        </authorList>
    </citation>
    <scope>NUCLEOTIDE SEQUENCE [LARGE SCALE GENOMIC DNA]</scope>
</reference>
<dbReference type="InterPro" id="IPR023214">
    <property type="entry name" value="HAD_sf"/>
</dbReference>
<evidence type="ECO:0000256" key="6">
    <source>
        <dbReference type="RuleBase" id="RU366066"/>
    </source>
</evidence>
<accession>V4LBW4</accession>
<dbReference type="PANTHER" id="PTHR23081:SF21">
    <property type="entry name" value="RNA POLYMERASE II C-TERMINAL DOMAIN PHOSPHATASE-LIKE-RELATED"/>
    <property type="match status" value="1"/>
</dbReference>
<dbReference type="KEGG" id="eus:EUTSA_v10022155mg"/>
<dbReference type="eggNOG" id="KOG0323">
    <property type="taxonomic scope" value="Eukaryota"/>
</dbReference>
<evidence type="ECO:0000256" key="4">
    <source>
        <dbReference type="ARBA" id="ARBA00047761"/>
    </source>
</evidence>
<dbReference type="CDD" id="cd07521">
    <property type="entry name" value="HAD_FCP1-like"/>
    <property type="match status" value="1"/>
</dbReference>
<name>V4LBW4_EUTSA</name>
<keyword evidence="3 6" id="KW-0539">Nucleus</keyword>
<gene>
    <name evidence="8" type="ORF">EUTSA_v10022155mg</name>
</gene>
<comment type="subcellular location">
    <subcellularLocation>
        <location evidence="1 6">Nucleus</location>
    </subcellularLocation>
</comment>
<protein>
    <recommendedName>
        <fullName evidence="6">RNA polymerase II C-terminal domain phosphatase-like</fullName>
        <ecNumber evidence="6">3.1.3.16</ecNumber>
    </recommendedName>
</protein>
<dbReference type="PROSITE" id="PS50969">
    <property type="entry name" value="FCP1"/>
    <property type="match status" value="1"/>
</dbReference>
<dbReference type="STRING" id="72664.V4LBW4"/>
<comment type="catalytic activity">
    <reaction evidence="4 6">
        <text>O-phospho-L-seryl-[protein] + H2O = L-seryl-[protein] + phosphate</text>
        <dbReference type="Rhea" id="RHEA:20629"/>
        <dbReference type="Rhea" id="RHEA-COMP:9863"/>
        <dbReference type="Rhea" id="RHEA-COMP:11604"/>
        <dbReference type="ChEBI" id="CHEBI:15377"/>
        <dbReference type="ChEBI" id="CHEBI:29999"/>
        <dbReference type="ChEBI" id="CHEBI:43474"/>
        <dbReference type="ChEBI" id="CHEBI:83421"/>
        <dbReference type="EC" id="3.1.3.16"/>
    </reaction>
</comment>
<organism evidence="8 9">
    <name type="scientific">Eutrema salsugineum</name>
    <name type="common">Saltwater cress</name>
    <name type="synonym">Sisymbrium salsugineum</name>
    <dbReference type="NCBI Taxonomy" id="72664"/>
    <lineage>
        <taxon>Eukaryota</taxon>
        <taxon>Viridiplantae</taxon>
        <taxon>Streptophyta</taxon>
        <taxon>Embryophyta</taxon>
        <taxon>Tracheophyta</taxon>
        <taxon>Spermatophyta</taxon>
        <taxon>Magnoliopsida</taxon>
        <taxon>eudicotyledons</taxon>
        <taxon>Gunneridae</taxon>
        <taxon>Pentapetalae</taxon>
        <taxon>rosids</taxon>
        <taxon>malvids</taxon>
        <taxon>Brassicales</taxon>
        <taxon>Brassicaceae</taxon>
        <taxon>Eutremeae</taxon>
        <taxon>Eutrema</taxon>
    </lineage>
</organism>
<keyword evidence="2 6" id="KW-0378">Hydrolase</keyword>
<comment type="function">
    <text evidence="6">This promotes the activity of RNA polymerase II.</text>
</comment>
<evidence type="ECO:0000256" key="2">
    <source>
        <dbReference type="ARBA" id="ARBA00022801"/>
    </source>
</evidence>
<dbReference type="AlphaFoldDB" id="V4LBW4"/>
<evidence type="ECO:0000256" key="1">
    <source>
        <dbReference type="ARBA" id="ARBA00004123"/>
    </source>
</evidence>